<organism evidence="2 3">
    <name type="scientific">Candidatus Nitrosymbiomonas proteolyticus</name>
    <dbReference type="NCBI Taxonomy" id="2608984"/>
    <lineage>
        <taxon>Bacteria</taxon>
        <taxon>Bacillati</taxon>
        <taxon>Armatimonadota</taxon>
        <taxon>Armatimonadota incertae sedis</taxon>
        <taxon>Candidatus Nitrosymbiomonas</taxon>
    </lineage>
</organism>
<keyword evidence="1" id="KW-1133">Transmembrane helix</keyword>
<dbReference type="AlphaFoldDB" id="A0A809S5S5"/>
<feature type="transmembrane region" description="Helical" evidence="1">
    <location>
        <begin position="16"/>
        <end position="33"/>
    </location>
</feature>
<feature type="transmembrane region" description="Helical" evidence="1">
    <location>
        <begin position="231"/>
        <end position="255"/>
    </location>
</feature>
<keyword evidence="1" id="KW-0812">Transmembrane</keyword>
<dbReference type="KEGG" id="npy:NPRO_20320"/>
<gene>
    <name evidence="2" type="ORF">NPRO_20320</name>
</gene>
<reference evidence="2" key="1">
    <citation type="journal article" name="DNA Res.">
        <title>The physiological potential of anammox bacteria as revealed by their core genome structure.</title>
        <authorList>
            <person name="Okubo T."/>
            <person name="Toyoda A."/>
            <person name="Fukuhara K."/>
            <person name="Uchiyama I."/>
            <person name="Harigaya Y."/>
            <person name="Kuroiwa M."/>
            <person name="Suzuki T."/>
            <person name="Murakami Y."/>
            <person name="Suwa Y."/>
            <person name="Takami H."/>
        </authorList>
    </citation>
    <scope>NUCLEOTIDE SEQUENCE</scope>
    <source>
        <strain evidence="2">317325-2</strain>
    </source>
</reference>
<evidence type="ECO:0000256" key="1">
    <source>
        <dbReference type="SAM" id="Phobius"/>
    </source>
</evidence>
<feature type="transmembrane region" description="Helical" evidence="1">
    <location>
        <begin position="80"/>
        <end position="101"/>
    </location>
</feature>
<proteinExistence type="predicted"/>
<feature type="transmembrane region" description="Helical" evidence="1">
    <location>
        <begin position="40"/>
        <end position="60"/>
    </location>
</feature>
<accession>A0A809S5S5</accession>
<protein>
    <submittedName>
        <fullName evidence="2">Uncharacterized protein</fullName>
    </submittedName>
</protein>
<dbReference type="Proteomes" id="UP000662873">
    <property type="component" value="Chromosome"/>
</dbReference>
<feature type="transmembrane region" description="Helical" evidence="1">
    <location>
        <begin position="108"/>
        <end position="129"/>
    </location>
</feature>
<feature type="transmembrane region" description="Helical" evidence="1">
    <location>
        <begin position="195"/>
        <end position="219"/>
    </location>
</feature>
<feature type="transmembrane region" description="Helical" evidence="1">
    <location>
        <begin position="362"/>
        <end position="382"/>
    </location>
</feature>
<keyword evidence="1" id="KW-0472">Membrane</keyword>
<feature type="transmembrane region" description="Helical" evidence="1">
    <location>
        <begin position="325"/>
        <end position="350"/>
    </location>
</feature>
<name>A0A809S5S5_9BACT</name>
<dbReference type="EMBL" id="AP021858">
    <property type="protein sequence ID" value="BBO24437.1"/>
    <property type="molecule type" value="Genomic_DNA"/>
</dbReference>
<evidence type="ECO:0000313" key="2">
    <source>
        <dbReference type="EMBL" id="BBO24437.1"/>
    </source>
</evidence>
<evidence type="ECO:0000313" key="3">
    <source>
        <dbReference type="Proteomes" id="UP000662873"/>
    </source>
</evidence>
<sequence>MSGLQAYTLGPVPFDWIASAGWIGAALTLLVYRPVGIPKVMLGFVLFVGVAVAFTAFASLQGDYSRHMPSMASNPYPVYMALRVFVLAAFLSAGYCAWWLCKRARFEIFAGAIVFVGVVLSALALYIFIAQVVGLPEPPRSRAGTSGAEQATTFSYAVHRAIGTFREPSHLASFLLLPLFLSLRGKGLASLAKSVMIGSALLLTGSLTGIFGAVIGLVLGAGSLSVRSPRVLGIVVTMLGALALGSGVFVLVMALTGGGQASIFSILLDRVLPMLEGGAAASNRAFVYTYVASHPPAIIGVGLGNSNLLFADALNLKVIPSFSSLYLSVAYGLGYPGIALLAYALLAPVGHAFLRVRRSNEVQVALLLSAYVGWMVAFAAQAEELNVSFGLVLGLLAWQTSKSARAPLLAEAEGS</sequence>